<reference evidence="1 2" key="1">
    <citation type="submission" date="2017-08" db="EMBL/GenBank/DDBJ databases">
        <title>Genomic and metabolic characterisation of spoilage-associated Pseudomonas species.</title>
        <authorList>
            <person name="Stanborough T."/>
            <person name="Fegan N."/>
            <person name="Powell S.M."/>
            <person name="Singh T."/>
            <person name="Tamplin M.L."/>
            <person name="Chandry P.S."/>
        </authorList>
    </citation>
    <scope>NUCLEOTIDE SEQUENCE [LARGE SCALE GENOMIC DNA]</scope>
    <source>
        <strain evidence="1 2">L1802</strain>
    </source>
</reference>
<comment type="caution">
    <text evidence="1">The sequence shown here is derived from an EMBL/GenBank/DDBJ whole genome shotgun (WGS) entry which is preliminary data.</text>
</comment>
<evidence type="ECO:0000313" key="1">
    <source>
        <dbReference type="EMBL" id="OZY60442.1"/>
    </source>
</evidence>
<accession>A0A266NEH1</accession>
<gene>
    <name evidence="1" type="ORF">CJF39_06060</name>
</gene>
<organism evidence="1 2">
    <name type="scientific">Pseudomonas lundensis</name>
    <dbReference type="NCBI Taxonomy" id="86185"/>
    <lineage>
        <taxon>Bacteria</taxon>
        <taxon>Pseudomonadati</taxon>
        <taxon>Pseudomonadota</taxon>
        <taxon>Gammaproteobacteria</taxon>
        <taxon>Pseudomonadales</taxon>
        <taxon>Pseudomonadaceae</taxon>
        <taxon>Pseudomonas</taxon>
    </lineage>
</organism>
<dbReference type="EMBL" id="NQKI01000006">
    <property type="protein sequence ID" value="OZY60442.1"/>
    <property type="molecule type" value="Genomic_DNA"/>
</dbReference>
<name>A0A266NEH1_9PSED</name>
<protein>
    <submittedName>
        <fullName evidence="1">Uncharacterized protein</fullName>
    </submittedName>
</protein>
<proteinExistence type="predicted"/>
<dbReference type="Proteomes" id="UP000215788">
    <property type="component" value="Unassembled WGS sequence"/>
</dbReference>
<sequence>MLAESTGMTIQAVRADLAELELKGKTARERAAIGKPHLWWRAEKRPVDGLHVLLVMALAAELQPSAAILKEVLADVGSRAKSPAISKIVAMCAMSKAPREIIWASLENLDHEDEALRAA</sequence>
<evidence type="ECO:0000313" key="2">
    <source>
        <dbReference type="Proteomes" id="UP000215788"/>
    </source>
</evidence>
<dbReference type="AlphaFoldDB" id="A0A266NEH1"/>